<evidence type="ECO:0000256" key="10">
    <source>
        <dbReference type="ARBA" id="ARBA00023065"/>
    </source>
</evidence>
<dbReference type="EMBL" id="JAGGLM010000016">
    <property type="protein sequence ID" value="MBP2033560.1"/>
    <property type="molecule type" value="Genomic_DNA"/>
</dbReference>
<dbReference type="Proteomes" id="UP001519307">
    <property type="component" value="Unassembled WGS sequence"/>
</dbReference>
<evidence type="ECO:0000256" key="11">
    <source>
        <dbReference type="ARBA" id="ARBA00023136"/>
    </source>
</evidence>
<keyword evidence="9 13" id="KW-1133">Transmembrane helix</keyword>
<sequence>MTLIRQDVFKLAVPILAEQLFVASLGMVNTMMAGHISKEAVSAIGMVDSFNNILIAFFSSLAVGGTVVVAQYIGQKNKKMANNAMKQSLYSGVFIALVITLLIFLFKQQLIYVLYGSADKIVINYAKIYFGITIITYPMIALDLIANGVLRGSGDSKTPMKITMFMNIVNVILSYSLIYGINLKIAGFHLYTSGMGVRGAALGIAIARTIGGLLALLILIRGTRILKLTKLFSFRFNKNLLRPIFGVGIPAGVESLMFNGGKLITQVFIVGMGTISIASNTIGNSIANMLNIPGTAFSIAATALVGQYMGKGDSDEAEKCLSYLFKMTTVCLVVICVFSVPTARIWTSLYTTNVETIDLTTKLLKINALCIPIWSISFVIPAGLKGAGDAKYTMVTTIIGMWVFRIVMGYILGINLGFGLIGVWMGMYIDWLVRGILYYIRFRKGKWKKLVLIKTK</sequence>
<evidence type="ECO:0000256" key="2">
    <source>
        <dbReference type="ARBA" id="ARBA00004651"/>
    </source>
</evidence>
<dbReference type="Pfam" id="PF01554">
    <property type="entry name" value="MatE"/>
    <property type="match status" value="2"/>
</dbReference>
<gene>
    <name evidence="14" type="ORF">J2Z42_002263</name>
</gene>
<keyword evidence="6" id="KW-0050">Antiport</keyword>
<evidence type="ECO:0000256" key="7">
    <source>
        <dbReference type="ARBA" id="ARBA00022475"/>
    </source>
</evidence>
<reference evidence="14 15" key="1">
    <citation type="submission" date="2021-03" db="EMBL/GenBank/DDBJ databases">
        <title>Genomic Encyclopedia of Type Strains, Phase IV (KMG-IV): sequencing the most valuable type-strain genomes for metagenomic binning, comparative biology and taxonomic classification.</title>
        <authorList>
            <person name="Goeker M."/>
        </authorList>
    </citation>
    <scope>NUCLEOTIDE SEQUENCE [LARGE SCALE GENOMIC DNA]</scope>
    <source>
        <strain evidence="14 15">DSM 28783</strain>
    </source>
</reference>
<dbReference type="InterPro" id="IPR002528">
    <property type="entry name" value="MATE_fam"/>
</dbReference>
<evidence type="ECO:0000313" key="15">
    <source>
        <dbReference type="Proteomes" id="UP001519307"/>
    </source>
</evidence>
<feature type="transmembrane region" description="Helical" evidence="13">
    <location>
        <begin position="53"/>
        <end position="73"/>
    </location>
</feature>
<proteinExistence type="inferred from homology"/>
<dbReference type="PIRSF" id="PIRSF006603">
    <property type="entry name" value="DinF"/>
    <property type="match status" value="1"/>
</dbReference>
<comment type="caution">
    <text evidence="14">The sequence shown here is derived from an EMBL/GenBank/DDBJ whole genome shotgun (WGS) entry which is preliminary data.</text>
</comment>
<dbReference type="NCBIfam" id="TIGR00797">
    <property type="entry name" value="matE"/>
    <property type="match status" value="1"/>
</dbReference>
<evidence type="ECO:0000256" key="4">
    <source>
        <dbReference type="ARBA" id="ARBA00020268"/>
    </source>
</evidence>
<feature type="transmembrane region" description="Helical" evidence="13">
    <location>
        <begin position="289"/>
        <end position="309"/>
    </location>
</feature>
<feature type="transmembrane region" description="Helical" evidence="13">
    <location>
        <begin position="93"/>
        <end position="116"/>
    </location>
</feature>
<feature type="transmembrane region" description="Helical" evidence="13">
    <location>
        <begin position="201"/>
        <end position="220"/>
    </location>
</feature>
<feature type="transmembrane region" description="Helical" evidence="13">
    <location>
        <begin position="12"/>
        <end position="33"/>
    </location>
</feature>
<evidence type="ECO:0000256" key="13">
    <source>
        <dbReference type="SAM" id="Phobius"/>
    </source>
</evidence>
<evidence type="ECO:0000256" key="9">
    <source>
        <dbReference type="ARBA" id="ARBA00022989"/>
    </source>
</evidence>
<comment type="subcellular location">
    <subcellularLocation>
        <location evidence="2">Cell membrane</location>
        <topology evidence="2">Multi-pass membrane protein</topology>
    </subcellularLocation>
</comment>
<feature type="transmembrane region" description="Helical" evidence="13">
    <location>
        <begin position="363"/>
        <end position="380"/>
    </location>
</feature>
<evidence type="ECO:0000256" key="6">
    <source>
        <dbReference type="ARBA" id="ARBA00022449"/>
    </source>
</evidence>
<evidence type="ECO:0000256" key="12">
    <source>
        <dbReference type="ARBA" id="ARBA00031636"/>
    </source>
</evidence>
<comment type="function">
    <text evidence="1">Multidrug efflux pump.</text>
</comment>
<dbReference type="PANTHER" id="PTHR43298:SF2">
    <property type="entry name" value="FMN_FAD EXPORTER YEEO-RELATED"/>
    <property type="match status" value="1"/>
</dbReference>
<evidence type="ECO:0000256" key="1">
    <source>
        <dbReference type="ARBA" id="ARBA00003408"/>
    </source>
</evidence>
<comment type="similarity">
    <text evidence="3">Belongs to the multi antimicrobial extrusion (MATE) (TC 2.A.66.1) family.</text>
</comment>
<keyword evidence="7" id="KW-1003">Cell membrane</keyword>
<dbReference type="InterPro" id="IPR048279">
    <property type="entry name" value="MdtK-like"/>
</dbReference>
<protein>
    <recommendedName>
        <fullName evidence="4">Probable multidrug resistance protein NorM</fullName>
    </recommendedName>
    <alternativeName>
        <fullName evidence="12">Multidrug-efflux transporter</fullName>
    </alternativeName>
</protein>
<keyword evidence="10" id="KW-0406">Ion transport</keyword>
<evidence type="ECO:0000313" key="14">
    <source>
        <dbReference type="EMBL" id="MBP2033560.1"/>
    </source>
</evidence>
<organism evidence="14 15">
    <name type="scientific">Clostridium algifaecis</name>
    <dbReference type="NCBI Taxonomy" id="1472040"/>
    <lineage>
        <taxon>Bacteria</taxon>
        <taxon>Bacillati</taxon>
        <taxon>Bacillota</taxon>
        <taxon>Clostridia</taxon>
        <taxon>Eubacteriales</taxon>
        <taxon>Clostridiaceae</taxon>
        <taxon>Clostridium</taxon>
    </lineage>
</organism>
<keyword evidence="11 13" id="KW-0472">Membrane</keyword>
<feature type="transmembrane region" description="Helical" evidence="13">
    <location>
        <begin position="321"/>
        <end position="343"/>
    </location>
</feature>
<evidence type="ECO:0000256" key="3">
    <source>
        <dbReference type="ARBA" id="ARBA00010199"/>
    </source>
</evidence>
<evidence type="ECO:0000256" key="8">
    <source>
        <dbReference type="ARBA" id="ARBA00022692"/>
    </source>
</evidence>
<keyword evidence="8 13" id="KW-0812">Transmembrane</keyword>
<accession>A0ABS4KVD0</accession>
<feature type="transmembrane region" description="Helical" evidence="13">
    <location>
        <begin position="263"/>
        <end position="283"/>
    </location>
</feature>
<keyword evidence="5" id="KW-0813">Transport</keyword>
<keyword evidence="15" id="KW-1185">Reference proteome</keyword>
<evidence type="ECO:0000256" key="5">
    <source>
        <dbReference type="ARBA" id="ARBA00022448"/>
    </source>
</evidence>
<name>A0ABS4KVD0_9CLOT</name>
<dbReference type="InterPro" id="IPR050222">
    <property type="entry name" value="MATE_MdtK"/>
</dbReference>
<dbReference type="CDD" id="cd13137">
    <property type="entry name" value="MATE_NorM_like"/>
    <property type="match status" value="1"/>
</dbReference>
<feature type="transmembrane region" description="Helical" evidence="13">
    <location>
        <begin position="128"/>
        <end position="150"/>
    </location>
</feature>
<dbReference type="PANTHER" id="PTHR43298">
    <property type="entry name" value="MULTIDRUG RESISTANCE PROTEIN NORM-RELATED"/>
    <property type="match status" value="1"/>
</dbReference>